<evidence type="ECO:0000313" key="2">
    <source>
        <dbReference type="EMBL" id="PRQ48735.1"/>
    </source>
</evidence>
<reference evidence="2 3" key="1">
    <citation type="journal article" date="2018" name="Nat. Genet.">
        <title>The Rosa genome provides new insights in the design of modern roses.</title>
        <authorList>
            <person name="Bendahmane M."/>
        </authorList>
    </citation>
    <scope>NUCLEOTIDE SEQUENCE [LARGE SCALE GENOMIC DNA]</scope>
    <source>
        <strain evidence="3">cv. Old Blush</strain>
    </source>
</reference>
<sequence length="71" mass="7842">MMALDTGSDLFWVSCEGTAYAPNFEVSKYDPKGSSTSKKVHCSVINVWEHSTLALIGSLMSLIKLLLLGYW</sequence>
<proteinExistence type="predicted"/>
<keyword evidence="3" id="KW-1185">Reference proteome</keyword>
<accession>A0A2P6RQL6</accession>
<gene>
    <name evidence="2" type="ORF">RchiOBHm_Chr2g0114061</name>
</gene>
<feature type="domain" description="Peptidase A1" evidence="1">
    <location>
        <begin position="1"/>
        <end position="71"/>
    </location>
</feature>
<dbReference type="InterPro" id="IPR021109">
    <property type="entry name" value="Peptidase_aspartic_dom_sf"/>
</dbReference>
<dbReference type="Gene3D" id="2.40.70.10">
    <property type="entry name" value="Acid Proteases"/>
    <property type="match status" value="1"/>
</dbReference>
<dbReference type="EMBL" id="PDCK01000040">
    <property type="protein sequence ID" value="PRQ48735.1"/>
    <property type="molecule type" value="Genomic_DNA"/>
</dbReference>
<dbReference type="Gramene" id="PRQ48735">
    <property type="protein sequence ID" value="PRQ48735"/>
    <property type="gene ID" value="RchiOBHm_Chr2g0114061"/>
</dbReference>
<protein>
    <submittedName>
        <fullName evidence="2">Putative aspartic peptidase domain-containing protein</fullName>
    </submittedName>
</protein>
<dbReference type="Proteomes" id="UP000238479">
    <property type="component" value="Chromosome 2"/>
</dbReference>
<dbReference type="SUPFAM" id="SSF50630">
    <property type="entry name" value="Acid proteases"/>
    <property type="match status" value="1"/>
</dbReference>
<name>A0A2P6RQL6_ROSCH</name>
<evidence type="ECO:0000259" key="1">
    <source>
        <dbReference type="PROSITE" id="PS51767"/>
    </source>
</evidence>
<dbReference type="InterPro" id="IPR033121">
    <property type="entry name" value="PEPTIDASE_A1"/>
</dbReference>
<organism evidence="2 3">
    <name type="scientific">Rosa chinensis</name>
    <name type="common">China rose</name>
    <dbReference type="NCBI Taxonomy" id="74649"/>
    <lineage>
        <taxon>Eukaryota</taxon>
        <taxon>Viridiplantae</taxon>
        <taxon>Streptophyta</taxon>
        <taxon>Embryophyta</taxon>
        <taxon>Tracheophyta</taxon>
        <taxon>Spermatophyta</taxon>
        <taxon>Magnoliopsida</taxon>
        <taxon>eudicotyledons</taxon>
        <taxon>Gunneridae</taxon>
        <taxon>Pentapetalae</taxon>
        <taxon>rosids</taxon>
        <taxon>fabids</taxon>
        <taxon>Rosales</taxon>
        <taxon>Rosaceae</taxon>
        <taxon>Rosoideae</taxon>
        <taxon>Rosoideae incertae sedis</taxon>
        <taxon>Rosa</taxon>
    </lineage>
</organism>
<evidence type="ECO:0000313" key="3">
    <source>
        <dbReference type="Proteomes" id="UP000238479"/>
    </source>
</evidence>
<comment type="caution">
    <text evidence="2">The sequence shown here is derived from an EMBL/GenBank/DDBJ whole genome shotgun (WGS) entry which is preliminary data.</text>
</comment>
<dbReference type="PROSITE" id="PS51767">
    <property type="entry name" value="PEPTIDASE_A1"/>
    <property type="match status" value="1"/>
</dbReference>
<dbReference type="AlphaFoldDB" id="A0A2P6RQL6"/>